<keyword evidence="2" id="KW-0809">Transit peptide</keyword>
<dbReference type="InterPro" id="IPR046960">
    <property type="entry name" value="PPR_At4g14850-like_plant"/>
</dbReference>
<evidence type="ECO:0008006" key="6">
    <source>
        <dbReference type="Google" id="ProtNLM"/>
    </source>
</evidence>
<evidence type="ECO:0000256" key="2">
    <source>
        <dbReference type="ARBA" id="ARBA00022946"/>
    </source>
</evidence>
<dbReference type="Proteomes" id="UP000006038">
    <property type="component" value="Chromosome 4"/>
</dbReference>
<sequence>MAYRTVVHWNAMVDGYVKCGDLELEGARKLFEEMPESTPVVYTSLIVGYSHAGYKGAARSLFGKLEYCNLFIWTMIRGYARNGHPGEALRIFSEFQKQDICPDEHSLLLVLCQHAPNWVTSHGKLDSRLHLDLPNRYEQYPCWLVSLT</sequence>
<protein>
    <recommendedName>
        <fullName evidence="6">Pentatricopeptide repeat-containing protein</fullName>
    </recommendedName>
</protein>
<dbReference type="NCBIfam" id="TIGR00756">
    <property type="entry name" value="PPR"/>
    <property type="match status" value="2"/>
</dbReference>
<reference evidence="4" key="1">
    <citation type="journal article" date="2013" name="Nat. Commun.">
        <title>Whole-genome sequencing of Oryza brachyantha reveals mechanisms underlying Oryza genome evolution.</title>
        <authorList>
            <person name="Chen J."/>
            <person name="Huang Q."/>
            <person name="Gao D."/>
            <person name="Wang J."/>
            <person name="Lang Y."/>
            <person name="Liu T."/>
            <person name="Li B."/>
            <person name="Bai Z."/>
            <person name="Luis Goicoechea J."/>
            <person name="Liang C."/>
            <person name="Chen C."/>
            <person name="Zhang W."/>
            <person name="Sun S."/>
            <person name="Liao Y."/>
            <person name="Zhang X."/>
            <person name="Yang L."/>
            <person name="Song C."/>
            <person name="Wang M."/>
            <person name="Shi J."/>
            <person name="Liu G."/>
            <person name="Liu J."/>
            <person name="Zhou H."/>
            <person name="Zhou W."/>
            <person name="Yu Q."/>
            <person name="An N."/>
            <person name="Chen Y."/>
            <person name="Cai Q."/>
            <person name="Wang B."/>
            <person name="Liu B."/>
            <person name="Min J."/>
            <person name="Huang Y."/>
            <person name="Wu H."/>
            <person name="Li Z."/>
            <person name="Zhang Y."/>
            <person name="Yin Y."/>
            <person name="Song W."/>
            <person name="Jiang J."/>
            <person name="Jackson S.A."/>
            <person name="Wing R.A."/>
            <person name="Wang J."/>
            <person name="Chen M."/>
        </authorList>
    </citation>
    <scope>NUCLEOTIDE SEQUENCE [LARGE SCALE GENOMIC DNA]</scope>
    <source>
        <strain evidence="4">cv. IRGC 101232</strain>
    </source>
</reference>
<keyword evidence="1" id="KW-0677">Repeat</keyword>
<proteinExistence type="predicted"/>
<feature type="repeat" description="PPR" evidence="3">
    <location>
        <begin position="68"/>
        <end position="102"/>
    </location>
</feature>
<dbReference type="EnsemblPlants" id="OB04G19230.1">
    <property type="protein sequence ID" value="OB04G19230.1"/>
    <property type="gene ID" value="OB04G19230"/>
</dbReference>
<organism evidence="4">
    <name type="scientific">Oryza brachyantha</name>
    <name type="common">malo sina</name>
    <dbReference type="NCBI Taxonomy" id="4533"/>
    <lineage>
        <taxon>Eukaryota</taxon>
        <taxon>Viridiplantae</taxon>
        <taxon>Streptophyta</taxon>
        <taxon>Embryophyta</taxon>
        <taxon>Tracheophyta</taxon>
        <taxon>Spermatophyta</taxon>
        <taxon>Magnoliopsida</taxon>
        <taxon>Liliopsida</taxon>
        <taxon>Poales</taxon>
        <taxon>Poaceae</taxon>
        <taxon>BOP clade</taxon>
        <taxon>Oryzoideae</taxon>
        <taxon>Oryzeae</taxon>
        <taxon>Oryzinae</taxon>
        <taxon>Oryza</taxon>
    </lineage>
</organism>
<reference evidence="4" key="2">
    <citation type="submission" date="2013-04" db="UniProtKB">
        <authorList>
            <consortium name="EnsemblPlants"/>
        </authorList>
    </citation>
    <scope>IDENTIFICATION</scope>
</reference>
<evidence type="ECO:0000313" key="4">
    <source>
        <dbReference type="EnsemblPlants" id="OB04G19230.1"/>
    </source>
</evidence>
<dbReference type="Gramene" id="OB04G19230.1">
    <property type="protein sequence ID" value="OB04G19230.1"/>
    <property type="gene ID" value="OB04G19230"/>
</dbReference>
<dbReference type="PROSITE" id="PS51375">
    <property type="entry name" value="PPR"/>
    <property type="match status" value="2"/>
</dbReference>
<dbReference type="PANTHER" id="PTHR47926">
    <property type="entry name" value="PENTATRICOPEPTIDE REPEAT-CONTAINING PROTEIN"/>
    <property type="match status" value="1"/>
</dbReference>
<accession>J3LXP8</accession>
<keyword evidence="5" id="KW-1185">Reference proteome</keyword>
<name>J3LXP8_ORYBR</name>
<evidence type="ECO:0000256" key="1">
    <source>
        <dbReference type="ARBA" id="ARBA00022737"/>
    </source>
</evidence>
<evidence type="ECO:0000313" key="5">
    <source>
        <dbReference type="Proteomes" id="UP000006038"/>
    </source>
</evidence>
<dbReference type="AlphaFoldDB" id="J3LXP8"/>
<dbReference type="InterPro" id="IPR002885">
    <property type="entry name" value="PPR_rpt"/>
</dbReference>
<dbReference type="Gene3D" id="1.25.40.10">
    <property type="entry name" value="Tetratricopeptide repeat domain"/>
    <property type="match status" value="2"/>
</dbReference>
<dbReference type="eggNOG" id="KOG4197">
    <property type="taxonomic scope" value="Eukaryota"/>
</dbReference>
<evidence type="ECO:0000256" key="3">
    <source>
        <dbReference type="PROSITE-ProRule" id="PRU00708"/>
    </source>
</evidence>
<dbReference type="Pfam" id="PF01535">
    <property type="entry name" value="PPR"/>
    <property type="match status" value="3"/>
</dbReference>
<feature type="repeat" description="PPR" evidence="3">
    <location>
        <begin position="5"/>
        <end position="37"/>
    </location>
</feature>
<dbReference type="GO" id="GO:0003723">
    <property type="term" value="F:RNA binding"/>
    <property type="evidence" value="ECO:0007669"/>
    <property type="project" value="InterPro"/>
</dbReference>
<dbReference type="GO" id="GO:0009451">
    <property type="term" value="P:RNA modification"/>
    <property type="evidence" value="ECO:0007669"/>
    <property type="project" value="InterPro"/>
</dbReference>
<dbReference type="InterPro" id="IPR011990">
    <property type="entry name" value="TPR-like_helical_dom_sf"/>
</dbReference>
<dbReference type="HOGENOM" id="CLU_1761575_0_0_1"/>